<protein>
    <submittedName>
        <fullName evidence="2">ATP synthase F0 subunit 8</fullName>
    </submittedName>
</protein>
<keyword evidence="1" id="KW-0472">Membrane</keyword>
<keyword evidence="1" id="KW-0812">Transmembrane</keyword>
<dbReference type="GeneID" id="77651917"/>
<dbReference type="AlphaFoldDB" id="A0A9E9FYU0"/>
<feature type="transmembrane region" description="Helical" evidence="1">
    <location>
        <begin position="6"/>
        <end position="31"/>
    </location>
</feature>
<organism evidence="2">
    <name type="scientific">Paratkina nigrifasciana</name>
    <dbReference type="NCBI Taxonomy" id="3004265"/>
    <lineage>
        <taxon>Eukaryota</taxon>
        <taxon>Metazoa</taxon>
        <taxon>Ecdysozoa</taxon>
        <taxon>Arthropoda</taxon>
        <taxon>Hexapoda</taxon>
        <taxon>Insecta</taxon>
        <taxon>Pterygota</taxon>
        <taxon>Neoptera</taxon>
        <taxon>Paraneoptera</taxon>
        <taxon>Hemiptera</taxon>
        <taxon>Auchenorrhyncha</taxon>
        <taxon>Membracoidea</taxon>
        <taxon>Cicadellidae</taxon>
        <taxon>Cicadellinae</taxon>
        <taxon>Cicadellini</taxon>
        <taxon>Paratkina</taxon>
    </lineage>
</organism>
<gene>
    <name evidence="2" type="primary">ATP8</name>
</gene>
<evidence type="ECO:0000256" key="1">
    <source>
        <dbReference type="SAM" id="Phobius"/>
    </source>
</evidence>
<dbReference type="RefSeq" id="YP_010610814.1">
    <property type="nucleotide sequence ID" value="NC_069999.1"/>
</dbReference>
<geneLocation type="mitochondrion" evidence="2"/>
<evidence type="ECO:0000313" key="2">
    <source>
        <dbReference type="EMBL" id="WAP91635.1"/>
    </source>
</evidence>
<name>A0A9E9FYU0_9HEMI</name>
<sequence length="50" mass="6340">MPQMSPMWWTFLMLIFISLFLLLMSMMYFYVKVKYMKKNKINSKMYNWKL</sequence>
<dbReference type="EMBL" id="ON584002">
    <property type="protein sequence ID" value="WAP91635.1"/>
    <property type="molecule type" value="Genomic_DNA"/>
</dbReference>
<dbReference type="CTD" id="4509"/>
<reference evidence="2" key="1">
    <citation type="submission" date="2022-05" db="EMBL/GenBank/DDBJ databases">
        <authorList>
            <person name="Zhong L."/>
            <person name="Yang M."/>
        </authorList>
    </citation>
    <scope>NUCLEOTIDE SEQUENCE</scope>
</reference>
<keyword evidence="2" id="KW-0496">Mitochondrion</keyword>
<accession>A0A9E9FYU0</accession>
<keyword evidence="1" id="KW-1133">Transmembrane helix</keyword>
<proteinExistence type="predicted"/>